<dbReference type="PANTHER" id="PTHR13131">
    <property type="entry name" value="CYSTINOSIN"/>
    <property type="match status" value="1"/>
</dbReference>
<feature type="transmembrane region" description="Helical" evidence="12">
    <location>
        <begin position="180"/>
        <end position="202"/>
    </location>
</feature>
<dbReference type="GO" id="GO:0015293">
    <property type="term" value="F:symporter activity"/>
    <property type="evidence" value="ECO:0007669"/>
    <property type="project" value="UniProtKB-KW"/>
</dbReference>
<evidence type="ECO:0000256" key="2">
    <source>
        <dbReference type="ARBA" id="ARBA00006855"/>
    </source>
</evidence>
<evidence type="ECO:0000256" key="11">
    <source>
        <dbReference type="SAM" id="MobiDB-lite"/>
    </source>
</evidence>
<evidence type="ECO:0000256" key="9">
    <source>
        <dbReference type="ARBA" id="ARBA00023228"/>
    </source>
</evidence>
<feature type="transmembrane region" description="Helical" evidence="12">
    <location>
        <begin position="64"/>
        <end position="84"/>
    </location>
</feature>
<dbReference type="InterPro" id="IPR006603">
    <property type="entry name" value="PQ-loop_rpt"/>
</dbReference>
<evidence type="ECO:0000256" key="10">
    <source>
        <dbReference type="ARBA" id="ARBA00048473"/>
    </source>
</evidence>
<dbReference type="GO" id="GO:0005774">
    <property type="term" value="C:vacuolar membrane"/>
    <property type="evidence" value="ECO:0007669"/>
    <property type="project" value="TreeGrafter"/>
</dbReference>
<evidence type="ECO:0000256" key="3">
    <source>
        <dbReference type="ARBA" id="ARBA00022448"/>
    </source>
</evidence>
<comment type="similarity">
    <text evidence="2">Belongs to the cystinosin family.</text>
</comment>
<dbReference type="PANTHER" id="PTHR13131:SF5">
    <property type="entry name" value="CYSTINOSIN"/>
    <property type="match status" value="1"/>
</dbReference>
<dbReference type="GO" id="GO:0015184">
    <property type="term" value="F:L-cystine transmembrane transporter activity"/>
    <property type="evidence" value="ECO:0007669"/>
    <property type="project" value="TreeGrafter"/>
</dbReference>
<keyword evidence="6" id="KW-0769">Symport</keyword>
<organism evidence="13 14">
    <name type="scientific">Hortaea werneckii</name>
    <name type="common">Black yeast</name>
    <name type="synonym">Cladosporium werneckii</name>
    <dbReference type="NCBI Taxonomy" id="91943"/>
    <lineage>
        <taxon>Eukaryota</taxon>
        <taxon>Fungi</taxon>
        <taxon>Dikarya</taxon>
        <taxon>Ascomycota</taxon>
        <taxon>Pezizomycotina</taxon>
        <taxon>Dothideomycetes</taxon>
        <taxon>Dothideomycetidae</taxon>
        <taxon>Mycosphaerellales</taxon>
        <taxon>Teratosphaeriaceae</taxon>
        <taxon>Hortaea</taxon>
    </lineage>
</organism>
<evidence type="ECO:0000256" key="8">
    <source>
        <dbReference type="ARBA" id="ARBA00023136"/>
    </source>
</evidence>
<evidence type="ECO:0000313" key="13">
    <source>
        <dbReference type="EMBL" id="RMZ12537.1"/>
    </source>
</evidence>
<evidence type="ECO:0008006" key="15">
    <source>
        <dbReference type="Google" id="ProtNLM"/>
    </source>
</evidence>
<feature type="transmembrane region" description="Helical" evidence="12">
    <location>
        <begin position="145"/>
        <end position="168"/>
    </location>
</feature>
<dbReference type="Pfam" id="PF04193">
    <property type="entry name" value="PQ-loop"/>
    <property type="match status" value="2"/>
</dbReference>
<evidence type="ECO:0000256" key="1">
    <source>
        <dbReference type="ARBA" id="ARBA00004155"/>
    </source>
</evidence>
<keyword evidence="7 12" id="KW-1133">Transmembrane helix</keyword>
<accession>A0A3M7HH90</accession>
<comment type="caution">
    <text evidence="13">The sequence shown here is derived from an EMBL/GenBank/DDBJ whole genome shotgun (WGS) entry which is preliminary data.</text>
</comment>
<dbReference type="Gene3D" id="1.20.1280.290">
    <property type="match status" value="2"/>
</dbReference>
<dbReference type="GO" id="GO:0000324">
    <property type="term" value="C:fungal-type vacuole"/>
    <property type="evidence" value="ECO:0007669"/>
    <property type="project" value="TreeGrafter"/>
</dbReference>
<keyword evidence="3" id="KW-0813">Transport</keyword>
<dbReference type="AlphaFoldDB" id="A0A3M7HH90"/>
<reference evidence="13 14" key="1">
    <citation type="journal article" date="2018" name="BMC Genomics">
        <title>Genomic evidence for intraspecific hybridization in a clonal and extremely halotolerant yeast.</title>
        <authorList>
            <person name="Gostincar C."/>
            <person name="Stajich J.E."/>
            <person name="Zupancic J."/>
            <person name="Zalar P."/>
            <person name="Gunde-Cimerman N."/>
        </authorList>
    </citation>
    <scope>NUCLEOTIDE SEQUENCE [LARGE SCALE GENOMIC DNA]</scope>
    <source>
        <strain evidence="13 14">EXF-171</strain>
    </source>
</reference>
<dbReference type="InterPro" id="IPR005282">
    <property type="entry name" value="LC_transporter"/>
</dbReference>
<evidence type="ECO:0000313" key="14">
    <source>
        <dbReference type="Proteomes" id="UP000281468"/>
    </source>
</evidence>
<dbReference type="Proteomes" id="UP000281468">
    <property type="component" value="Unassembled WGS sequence"/>
</dbReference>
<sequence length="319" mass="36017">MSELLRHQPRLPPYPMPSDQVVELAKASSRLCGWLYFTAWSISFYPQPILNVQRKTTQGLTPDFPLLNIVGFACYSITQAVFLYSPVIRRQYAERHPVSPEPTVRFNDLTFGIHGFLLSVVTYSQLWPVLWGWKQNPGAQRHANKITLGLLWGSVLGAIATATIVLTVSPDGKGMNGLDWAWIDVVYSLTYIKLLLTVFKYVPQVIANFRRKSTIGWSITQQLLDFSGGILSLLQLVIDSALQADWSGLTGNPVKFGLANISLIFDAIFILQHFVLYGPVNERDERDETSVDPVRDGGTEREPLLPRDERDTLRQRRLS</sequence>
<dbReference type="EMBL" id="QWIQ01000050">
    <property type="protein sequence ID" value="RMZ12537.1"/>
    <property type="molecule type" value="Genomic_DNA"/>
</dbReference>
<dbReference type="FunFam" id="1.20.1280.290:FF:000016">
    <property type="entry name" value="Cystinosin homolog"/>
    <property type="match status" value="1"/>
</dbReference>
<evidence type="ECO:0000256" key="12">
    <source>
        <dbReference type="SAM" id="Phobius"/>
    </source>
</evidence>
<proteinExistence type="inferred from homology"/>
<evidence type="ECO:0000256" key="6">
    <source>
        <dbReference type="ARBA" id="ARBA00022847"/>
    </source>
</evidence>
<comment type="subcellular location">
    <subcellularLocation>
        <location evidence="1">Lysosome membrane</location>
        <topology evidence="1">Multi-pass membrane protein</topology>
    </subcellularLocation>
</comment>
<protein>
    <recommendedName>
        <fullName evidence="15">Cystinosin</fullName>
    </recommendedName>
</protein>
<feature type="transmembrane region" description="Helical" evidence="12">
    <location>
        <begin position="111"/>
        <end position="133"/>
    </location>
</feature>
<feature type="region of interest" description="Disordered" evidence="11">
    <location>
        <begin position="286"/>
        <end position="319"/>
    </location>
</feature>
<evidence type="ECO:0000256" key="4">
    <source>
        <dbReference type="ARBA" id="ARBA00022692"/>
    </source>
</evidence>
<evidence type="ECO:0000256" key="5">
    <source>
        <dbReference type="ARBA" id="ARBA00022737"/>
    </source>
</evidence>
<dbReference type="NCBIfam" id="TIGR00951">
    <property type="entry name" value="2A43"/>
    <property type="match status" value="1"/>
</dbReference>
<evidence type="ECO:0000256" key="7">
    <source>
        <dbReference type="ARBA" id="ARBA00022989"/>
    </source>
</evidence>
<name>A0A3M7HH90_HORWE</name>
<comment type="catalytic activity">
    <reaction evidence="10">
        <text>L-cystine(out) + H(+)(out) = L-cystine(in) + H(+)(in)</text>
        <dbReference type="Rhea" id="RHEA:66172"/>
        <dbReference type="ChEBI" id="CHEBI:15378"/>
        <dbReference type="ChEBI" id="CHEBI:35491"/>
    </reaction>
    <physiologicalReaction direction="left-to-right" evidence="10">
        <dbReference type="Rhea" id="RHEA:66173"/>
    </physiologicalReaction>
</comment>
<dbReference type="SMART" id="SM00679">
    <property type="entry name" value="CTNS"/>
    <property type="match status" value="2"/>
</dbReference>
<keyword evidence="8 12" id="KW-0472">Membrane</keyword>
<keyword evidence="5" id="KW-0677">Repeat</keyword>
<gene>
    <name evidence="13" type="ORF">D0862_02618</name>
</gene>
<keyword evidence="9" id="KW-0458">Lysosome</keyword>
<keyword evidence="4 12" id="KW-0812">Transmembrane</keyword>